<evidence type="ECO:0000313" key="2">
    <source>
        <dbReference type="Proteomes" id="UP001162164"/>
    </source>
</evidence>
<reference evidence="1" key="1">
    <citation type="journal article" date="2023" name="Insect Mol. Biol.">
        <title>Genome sequencing provides insights into the evolution of gene families encoding plant cell wall-degrading enzymes in longhorned beetles.</title>
        <authorList>
            <person name="Shin N.R."/>
            <person name="Okamura Y."/>
            <person name="Kirsch R."/>
            <person name="Pauchet Y."/>
        </authorList>
    </citation>
    <scope>NUCLEOTIDE SEQUENCE</scope>
    <source>
        <strain evidence="1">MMC_N1</strain>
    </source>
</reference>
<dbReference type="EMBL" id="JAPWTJ010003483">
    <property type="protein sequence ID" value="KAJ8956046.1"/>
    <property type="molecule type" value="Genomic_DNA"/>
</dbReference>
<organism evidence="1 2">
    <name type="scientific">Molorchus minor</name>
    <dbReference type="NCBI Taxonomy" id="1323400"/>
    <lineage>
        <taxon>Eukaryota</taxon>
        <taxon>Metazoa</taxon>
        <taxon>Ecdysozoa</taxon>
        <taxon>Arthropoda</taxon>
        <taxon>Hexapoda</taxon>
        <taxon>Insecta</taxon>
        <taxon>Pterygota</taxon>
        <taxon>Neoptera</taxon>
        <taxon>Endopterygota</taxon>
        <taxon>Coleoptera</taxon>
        <taxon>Polyphaga</taxon>
        <taxon>Cucujiformia</taxon>
        <taxon>Chrysomeloidea</taxon>
        <taxon>Cerambycidae</taxon>
        <taxon>Lamiinae</taxon>
        <taxon>Monochamini</taxon>
        <taxon>Molorchus</taxon>
    </lineage>
</organism>
<name>A0ABQ9IQY9_9CUCU</name>
<dbReference type="Proteomes" id="UP001162164">
    <property type="component" value="Unassembled WGS sequence"/>
</dbReference>
<keyword evidence="2" id="KW-1185">Reference proteome</keyword>
<sequence>MKKINADKEEIRREVQEDIQNLVKDGFLEVQKHLDNNDTMLDNKLKEQDKKIQENLNKNRPSQIQYTFTPINTYQHNKDLYFYGDDKIHPKIFITRLKYHINRLSAECDIKQEIQSYLCGDTNLWYQMIENKFVNIEQFEQLFLKQYWNEYKQQKVRFNLFNEPKFSEIEMIRYLARHFTDDIRNTVITQRINTIEMFIDYLREIDDTQIGWRKTYQRYSNDNRNTYQRSIITMIRGGGVVGGVKLEFSISSLCPAYDPPIPISPVSELLL</sequence>
<comment type="caution">
    <text evidence="1">The sequence shown here is derived from an EMBL/GenBank/DDBJ whole genome shotgun (WGS) entry which is preliminary data.</text>
</comment>
<gene>
    <name evidence="1" type="ORF">NQ317_000846</name>
</gene>
<evidence type="ECO:0000313" key="1">
    <source>
        <dbReference type="EMBL" id="KAJ8956046.1"/>
    </source>
</evidence>
<proteinExistence type="predicted"/>
<accession>A0ABQ9IQY9</accession>
<protein>
    <submittedName>
        <fullName evidence="1">Uncharacterized protein</fullName>
    </submittedName>
</protein>